<dbReference type="Proteomes" id="UP000241769">
    <property type="component" value="Unassembled WGS sequence"/>
</dbReference>
<dbReference type="InParanoid" id="A0A2P6N0E2"/>
<proteinExistence type="predicted"/>
<gene>
    <name evidence="2" type="ORF">PROFUN_14270</name>
</gene>
<keyword evidence="1" id="KW-0472">Membrane</keyword>
<evidence type="ECO:0008006" key="4">
    <source>
        <dbReference type="Google" id="ProtNLM"/>
    </source>
</evidence>
<feature type="transmembrane region" description="Helical" evidence="1">
    <location>
        <begin position="42"/>
        <end position="64"/>
    </location>
</feature>
<reference evidence="2 3" key="1">
    <citation type="journal article" date="2018" name="Genome Biol. Evol.">
        <title>Multiple Roots of Fruiting Body Formation in Amoebozoa.</title>
        <authorList>
            <person name="Hillmann F."/>
            <person name="Forbes G."/>
            <person name="Novohradska S."/>
            <person name="Ferling I."/>
            <person name="Riege K."/>
            <person name="Groth M."/>
            <person name="Westermann M."/>
            <person name="Marz M."/>
            <person name="Spaller T."/>
            <person name="Winckler T."/>
            <person name="Schaap P."/>
            <person name="Glockner G."/>
        </authorList>
    </citation>
    <scope>NUCLEOTIDE SEQUENCE [LARGE SCALE GENOMIC DNA]</scope>
    <source>
        <strain evidence="2 3">Jena</strain>
    </source>
</reference>
<comment type="caution">
    <text evidence="2">The sequence shown here is derived from an EMBL/GenBank/DDBJ whole genome shotgun (WGS) entry which is preliminary data.</text>
</comment>
<keyword evidence="3" id="KW-1185">Reference proteome</keyword>
<feature type="transmembrane region" description="Helical" evidence="1">
    <location>
        <begin position="136"/>
        <end position="157"/>
    </location>
</feature>
<organism evidence="2 3">
    <name type="scientific">Planoprotostelium fungivorum</name>
    <dbReference type="NCBI Taxonomy" id="1890364"/>
    <lineage>
        <taxon>Eukaryota</taxon>
        <taxon>Amoebozoa</taxon>
        <taxon>Evosea</taxon>
        <taxon>Variosea</taxon>
        <taxon>Cavosteliida</taxon>
        <taxon>Cavosteliaceae</taxon>
        <taxon>Planoprotostelium</taxon>
    </lineage>
</organism>
<evidence type="ECO:0000256" key="1">
    <source>
        <dbReference type="SAM" id="Phobius"/>
    </source>
</evidence>
<feature type="transmembrane region" description="Helical" evidence="1">
    <location>
        <begin position="76"/>
        <end position="98"/>
    </location>
</feature>
<dbReference type="EMBL" id="MDYQ01000265">
    <property type="protein sequence ID" value="PRP77417.1"/>
    <property type="molecule type" value="Genomic_DNA"/>
</dbReference>
<keyword evidence="1" id="KW-0812">Transmembrane</keyword>
<evidence type="ECO:0000313" key="3">
    <source>
        <dbReference type="Proteomes" id="UP000241769"/>
    </source>
</evidence>
<evidence type="ECO:0000313" key="2">
    <source>
        <dbReference type="EMBL" id="PRP77417.1"/>
    </source>
</evidence>
<accession>A0A2P6N0E2</accession>
<protein>
    <recommendedName>
        <fullName evidence="4">Transmembrane protein</fullName>
    </recommendedName>
</protein>
<dbReference type="AlphaFoldDB" id="A0A2P6N0E2"/>
<feature type="transmembrane region" description="Helical" evidence="1">
    <location>
        <begin position="104"/>
        <end position="124"/>
    </location>
</feature>
<keyword evidence="1" id="KW-1133">Transmembrane helix</keyword>
<sequence length="221" mass="24458">MTQTHPLQVQTKVSQDRTKTHMWNPLGYSAVQGQDITSGFNLWRLVSLVWAVTALLMGVTSFACAQEGELAWPYELGVGSAGMFYAGLGFFGIVAILTKRSHTVVSYCTAVVAVMTAVTIYYLYRTIVRDHKVLRPLLCTLAMAAVCTLWTVCNYTYLMLLKKMEQLAATDVEASVLPQSQPPPQLQHPTLPAHLQNAPSGYDRGIISSQYIVNPQQQGFR</sequence>
<name>A0A2P6N0E2_9EUKA</name>